<keyword evidence="5" id="KW-1185">Reference proteome</keyword>
<gene>
    <name evidence="4" type="ORF">PMES_01631</name>
</gene>
<dbReference type="Pfam" id="PF02974">
    <property type="entry name" value="Inh"/>
    <property type="match status" value="1"/>
</dbReference>
<organism evidence="4 5">
    <name type="scientific">Profundibacterium mesophilum KAUST100406-0324</name>
    <dbReference type="NCBI Taxonomy" id="1037889"/>
    <lineage>
        <taxon>Bacteria</taxon>
        <taxon>Pseudomonadati</taxon>
        <taxon>Pseudomonadota</taxon>
        <taxon>Alphaproteobacteria</taxon>
        <taxon>Rhodobacterales</taxon>
        <taxon>Roseobacteraceae</taxon>
        <taxon>Profundibacterium</taxon>
    </lineage>
</organism>
<proteinExistence type="predicted"/>
<evidence type="ECO:0000256" key="1">
    <source>
        <dbReference type="ARBA" id="ARBA00022729"/>
    </source>
</evidence>
<accession>A0A921NRA8</accession>
<dbReference type="Gene3D" id="2.40.128.10">
    <property type="match status" value="1"/>
</dbReference>
<dbReference type="GO" id="GO:0004866">
    <property type="term" value="F:endopeptidase inhibitor activity"/>
    <property type="evidence" value="ECO:0007669"/>
    <property type="project" value="InterPro"/>
</dbReference>
<dbReference type="InterPro" id="IPR016085">
    <property type="entry name" value="Protease_inh_B-barrel_dom"/>
</dbReference>
<feature type="chain" id="PRO_5036811922" evidence="2">
    <location>
        <begin position="30"/>
        <end position="266"/>
    </location>
</feature>
<dbReference type="EMBL" id="APKE01000019">
    <property type="protein sequence ID" value="KAF0676067.1"/>
    <property type="molecule type" value="Genomic_DNA"/>
</dbReference>
<comment type="caution">
    <text evidence="4">The sequence shown here is derived from an EMBL/GenBank/DDBJ whole genome shotgun (WGS) entry which is preliminary data.</text>
</comment>
<name>A0A921NRA8_9RHOB</name>
<evidence type="ECO:0000256" key="2">
    <source>
        <dbReference type="SAM" id="SignalP"/>
    </source>
</evidence>
<dbReference type="AlphaFoldDB" id="A0A921NRA8"/>
<evidence type="ECO:0000313" key="4">
    <source>
        <dbReference type="EMBL" id="KAF0676067.1"/>
    </source>
</evidence>
<dbReference type="RefSeq" id="WP_159965196.1">
    <property type="nucleotide sequence ID" value="NZ_APKE01000019.1"/>
</dbReference>
<evidence type="ECO:0000313" key="5">
    <source>
        <dbReference type="Proteomes" id="UP000698242"/>
    </source>
</evidence>
<protein>
    <submittedName>
        <fullName evidence="4">Protease inhibitor Inh domain containing protein</fullName>
    </submittedName>
</protein>
<keyword evidence="1 2" id="KW-0732">Signal</keyword>
<dbReference type="Proteomes" id="UP000698242">
    <property type="component" value="Unassembled WGS sequence"/>
</dbReference>
<feature type="signal peptide" evidence="2">
    <location>
        <begin position="1"/>
        <end position="29"/>
    </location>
</feature>
<reference evidence="4" key="1">
    <citation type="submission" date="2013-03" db="EMBL/GenBank/DDBJ databases">
        <title>Genome Sequence of the Profundibacterium mesophilum strain KAUST100406-0324T from Red Sea, a novel genus in the family Rhodobacteraceae.</title>
        <authorList>
            <person name="Essack M."/>
            <person name="Alam I."/>
            <person name="Lafi F."/>
            <person name="Alawi W."/>
            <person name="Kamanu F."/>
            <person name="Al-Suwailem A."/>
            <person name="Lee O.O."/>
            <person name="Xu Y."/>
            <person name="Bajic V."/>
            <person name="Qian P.-Y."/>
            <person name="Archer J."/>
        </authorList>
    </citation>
    <scope>NUCLEOTIDE SEQUENCE</scope>
    <source>
        <strain evidence="4">KAUST100406-0324</strain>
    </source>
</reference>
<evidence type="ECO:0000259" key="3">
    <source>
        <dbReference type="Pfam" id="PF02974"/>
    </source>
</evidence>
<dbReference type="OrthoDB" id="7846699at2"/>
<sequence>MRMTVEAGNGGALLAALIAGLATAPQAGAQSAQEFIAALSGSWYAFDPAYSSGDGPCRIDLAPEPGADGQYTAMPEGCADIFAAAESWSIDNANLMLADAQGRTLAQLGGNQARITGLASQSGRGVILERAEGDAHAQFLSNALRRHTCFYLGTSAECSDTQDRDRPVFDDDGTAQVELSVNLTAYSQPRRGSASLGVISQGNCVIVDQCLAASDGLWCRARFGETEAWLGKAAVRQAEWPIVTYVNGCTAPPGAAAPDTSPPESG</sequence>
<dbReference type="InterPro" id="IPR021140">
    <property type="entry name" value="Inh/Omp19"/>
</dbReference>
<dbReference type="SUPFAM" id="SSF50882">
    <property type="entry name" value="beta-Barrel protease inhibitors"/>
    <property type="match status" value="1"/>
</dbReference>
<feature type="domain" description="Alkaline proteinase inhibitor/ Outer membrane lipoprotein Omp19" evidence="3">
    <location>
        <begin position="37"/>
        <end position="130"/>
    </location>
</feature>